<dbReference type="Gene3D" id="3.55.50.70">
    <property type="match status" value="1"/>
</dbReference>
<keyword evidence="6" id="KW-1185">Reference proteome</keyword>
<evidence type="ECO:0000256" key="2">
    <source>
        <dbReference type="ARBA" id="ARBA00022729"/>
    </source>
</evidence>
<dbReference type="InterPro" id="IPR033645">
    <property type="entry name" value="VirB9/CagX/TrbG_C"/>
</dbReference>
<feature type="domain" description="Toxin co-regulated pilus biosynthesis protein Q C-terminal" evidence="4">
    <location>
        <begin position="363"/>
        <end position="440"/>
    </location>
</feature>
<proteinExistence type="inferred from homology"/>
<dbReference type="InterPro" id="IPR038161">
    <property type="entry name" value="VirB9/CagX/TrbG_C_sf"/>
</dbReference>
<evidence type="ECO:0000313" key="5">
    <source>
        <dbReference type="EMBL" id="TWO71435.1"/>
    </source>
</evidence>
<name>A0A562ZT23_9BURK</name>
<comment type="similarity">
    <text evidence="1">Belongs to the TrbG/VirB9 family.</text>
</comment>
<keyword evidence="2" id="KW-0732">Signal</keyword>
<reference evidence="5 6" key="1">
    <citation type="submission" date="2019-07" db="EMBL/GenBank/DDBJ databases">
        <title>Caenimonas sedimenti sp. nov., isolated from activated sludge.</title>
        <authorList>
            <person name="Xu J."/>
        </authorList>
    </citation>
    <scope>NUCLEOTIDE SEQUENCE [LARGE SCALE GENOMIC DNA]</scope>
    <source>
        <strain evidence="5 6">HX-9-20</strain>
    </source>
</reference>
<evidence type="ECO:0000256" key="1">
    <source>
        <dbReference type="ARBA" id="ARBA00006135"/>
    </source>
</evidence>
<dbReference type="CDD" id="cd06911">
    <property type="entry name" value="VirB9_CagX_TrbG"/>
    <property type="match status" value="1"/>
</dbReference>
<dbReference type="AlphaFoldDB" id="A0A562ZT23"/>
<evidence type="ECO:0000313" key="6">
    <source>
        <dbReference type="Proteomes" id="UP000318199"/>
    </source>
</evidence>
<organism evidence="5 6">
    <name type="scientific">Caenimonas sedimenti</name>
    <dbReference type="NCBI Taxonomy" id="2596921"/>
    <lineage>
        <taxon>Bacteria</taxon>
        <taxon>Pseudomonadati</taxon>
        <taxon>Pseudomonadota</taxon>
        <taxon>Betaproteobacteria</taxon>
        <taxon>Burkholderiales</taxon>
        <taxon>Comamonadaceae</taxon>
        <taxon>Caenimonas</taxon>
    </lineage>
</organism>
<keyword evidence="3" id="KW-0472">Membrane</keyword>
<dbReference type="InterPro" id="IPR010258">
    <property type="entry name" value="Conjugal_tfr_TrbG/VirB9/CagX"/>
</dbReference>
<dbReference type="SUPFAM" id="SSF103088">
    <property type="entry name" value="OmpA-like"/>
    <property type="match status" value="1"/>
</dbReference>
<dbReference type="InterPro" id="IPR018927">
    <property type="entry name" value="Pilus_synth_Q_C"/>
</dbReference>
<evidence type="ECO:0000259" key="4">
    <source>
        <dbReference type="Pfam" id="PF10671"/>
    </source>
</evidence>
<sequence length="442" mass="46582">MATTQHPHGEFQSAQGSASHGMRRFVSWTLVLAFLAGVPVLGADSARVGSYDFNYVAEGDSRARPVQVFDDGRSTFFQFRAGEPVPAIFSHRTGTPQLQMPVLEGPYVRVPELHGRFVLQVGRSQSSVVHVGGGRSDAPQLTAVAAGGATAPYNGGALPDGARLVASLAPVSMGTDDALNRNSYATPRKGDAVHWVDAEPRRDEAAVLFARGQATITADARKAVLALVKGIGPRARVTVIGRDDDTLKEGLDRARADALTAALVRAGVDAGRITARIGVAGVAKGQLWPSNVVVETDKPLVMAVRTERPAPAGGAAAESPAEIVRRLRAGEISPSAAVEMLDRARQAPQAPSAPAAPSAPIGAWAMSKSDETIQRMLDRWAKASGWRLVWEGGPNVPITGDAVVERSDFLQAAEVVVRQLKGAGYRIRATAHSNNVLQITGE</sequence>
<gene>
    <name evidence="5" type="ORF">FN976_10990</name>
</gene>
<keyword evidence="3" id="KW-1133">Transmembrane helix</keyword>
<feature type="transmembrane region" description="Helical" evidence="3">
    <location>
        <begin position="25"/>
        <end position="43"/>
    </location>
</feature>
<comment type="caution">
    <text evidence="5">The sequence shown here is derived from an EMBL/GenBank/DDBJ whole genome shotgun (WGS) entry which is preliminary data.</text>
</comment>
<dbReference type="Pfam" id="PF10671">
    <property type="entry name" value="TcpQ"/>
    <property type="match status" value="1"/>
</dbReference>
<protein>
    <recommendedName>
        <fullName evidence="4">Toxin co-regulated pilus biosynthesis protein Q C-terminal domain-containing protein</fullName>
    </recommendedName>
</protein>
<dbReference type="OrthoDB" id="5357875at2"/>
<dbReference type="Gene3D" id="2.60.40.2500">
    <property type="match status" value="1"/>
</dbReference>
<keyword evidence="3" id="KW-0812">Transmembrane</keyword>
<dbReference type="InterPro" id="IPR036737">
    <property type="entry name" value="OmpA-like_sf"/>
</dbReference>
<evidence type="ECO:0000256" key="3">
    <source>
        <dbReference type="SAM" id="Phobius"/>
    </source>
</evidence>
<dbReference type="EMBL" id="VOBQ01000008">
    <property type="protein sequence ID" value="TWO71435.1"/>
    <property type="molecule type" value="Genomic_DNA"/>
</dbReference>
<accession>A0A562ZT23</accession>
<dbReference type="Pfam" id="PF03524">
    <property type="entry name" value="CagX"/>
    <property type="match status" value="1"/>
</dbReference>
<dbReference type="Proteomes" id="UP000318199">
    <property type="component" value="Unassembled WGS sequence"/>
</dbReference>